<dbReference type="CDD" id="cd02440">
    <property type="entry name" value="AdoMet_MTases"/>
    <property type="match status" value="1"/>
</dbReference>
<dbReference type="SMART" id="SM00487">
    <property type="entry name" value="DEXDc"/>
    <property type="match status" value="1"/>
</dbReference>
<dbReference type="Gene3D" id="3.40.50.150">
    <property type="entry name" value="Vaccinia Virus protein VP39"/>
    <property type="match status" value="1"/>
</dbReference>
<dbReference type="PROSITE" id="PS51194">
    <property type="entry name" value="HELICASE_CTER"/>
    <property type="match status" value="1"/>
</dbReference>
<dbReference type="PANTHER" id="PTHR41313:SF1">
    <property type="entry name" value="DNA METHYLASE ADENINE-SPECIFIC DOMAIN-CONTAINING PROTEIN"/>
    <property type="match status" value="1"/>
</dbReference>
<keyword evidence="4" id="KW-0067">ATP-binding</keyword>
<dbReference type="SUPFAM" id="SSF52540">
    <property type="entry name" value="P-loop containing nucleoside triphosphate hydrolases"/>
    <property type="match status" value="2"/>
</dbReference>
<feature type="compositionally biased region" description="Gly residues" evidence="2">
    <location>
        <begin position="77"/>
        <end position="91"/>
    </location>
</feature>
<dbReference type="Pfam" id="PF00271">
    <property type="entry name" value="Helicase_C"/>
    <property type="match status" value="1"/>
</dbReference>
<dbReference type="InterPro" id="IPR029063">
    <property type="entry name" value="SAM-dependent_MTases_sf"/>
</dbReference>
<dbReference type="PANTHER" id="PTHR41313">
    <property type="entry name" value="ADENINE-SPECIFIC METHYLTRANSFERASE"/>
    <property type="match status" value="1"/>
</dbReference>
<dbReference type="EMBL" id="WOGU01000017">
    <property type="protein sequence ID" value="MUN64681.1"/>
    <property type="molecule type" value="Genomic_DNA"/>
</dbReference>
<keyword evidence="4" id="KW-0347">Helicase</keyword>
<dbReference type="Proteomes" id="UP000436989">
    <property type="component" value="Unassembled WGS sequence"/>
</dbReference>
<name>A0A6N8GNM0_9MICC</name>
<gene>
    <name evidence="4" type="ORF">GMA12_16285</name>
</gene>
<dbReference type="InterPro" id="IPR001650">
    <property type="entry name" value="Helicase_C-like"/>
</dbReference>
<protein>
    <submittedName>
        <fullName evidence="4">Helicase</fullName>
    </submittedName>
</protein>
<evidence type="ECO:0000256" key="1">
    <source>
        <dbReference type="SAM" id="Coils"/>
    </source>
</evidence>
<dbReference type="Gene3D" id="3.40.50.300">
    <property type="entry name" value="P-loop containing nucleotide triphosphate hydrolases"/>
    <property type="match status" value="2"/>
</dbReference>
<keyword evidence="1" id="KW-0175">Coiled coil</keyword>
<feature type="compositionally biased region" description="Gly residues" evidence="2">
    <location>
        <begin position="140"/>
        <end position="151"/>
    </location>
</feature>
<proteinExistence type="predicted"/>
<dbReference type="InterPro" id="IPR027417">
    <property type="entry name" value="P-loop_NTPase"/>
</dbReference>
<comment type="caution">
    <text evidence="4">The sequence shown here is derived from an EMBL/GenBank/DDBJ whole genome shotgun (WGS) entry which is preliminary data.</text>
</comment>
<evidence type="ECO:0000313" key="4">
    <source>
        <dbReference type="EMBL" id="MUN64681.1"/>
    </source>
</evidence>
<evidence type="ECO:0000256" key="2">
    <source>
        <dbReference type="SAM" id="MobiDB-lite"/>
    </source>
</evidence>
<feature type="region of interest" description="Disordered" evidence="2">
    <location>
        <begin position="1812"/>
        <end position="1856"/>
    </location>
</feature>
<dbReference type="SMART" id="SM00490">
    <property type="entry name" value="HELICc"/>
    <property type="match status" value="1"/>
</dbReference>
<dbReference type="InterPro" id="IPR052933">
    <property type="entry name" value="DNA_Protect_Modify"/>
</dbReference>
<dbReference type="SUPFAM" id="SSF53335">
    <property type="entry name" value="S-adenosyl-L-methionine-dependent methyltransferases"/>
    <property type="match status" value="1"/>
</dbReference>
<feature type="compositionally biased region" description="Gly residues" evidence="2">
    <location>
        <begin position="53"/>
        <end position="68"/>
    </location>
</feature>
<sequence length="1856" mass="201239">MARARKRKQVEGQLSIDAFLFPEPEEVRDEYVRQVRSGSVEDDRAGGVRPDPGSGGVVREAGGGGDPAGGRADDGAGRPGPGGGDLLGEGGAVERVEDAGRGDRARRDADPGSVGAAGAGGGRRGGDRGGSDAAGHGAAEPGGPGVLGRGGPEGRRTGVIPAASEGPGRFVPRAQDDLAPSGAQARFRANLAALRVLRTLQGEERAATDAERATLARWGSWGATGVAEIFDESRAEYEADRAELRELLDATEYAAARRTVINAHYTDPAIASEVWGALTDLGFQGGRVLEPGSGAGTFIGLAPEGAQMTGVELDPVTAAISQALYPEATIRTESFADTRMPGGVFDAAVGNVPFSRNTLHDPRHNAAGHSMHNHFILKSLALTRPGGLVGVLSSAFTLDAQNPAARREMAQSADLLGAVRLPTGAHRRAAGTDALTDVLIFRRRLPEEEPLDQGWVETAPVELNGAQGRMNAYFLAHPARVLGEPMIGNGMYGSATLTVRAEDLTATGARLREQLAEITEQAVSAGRGMAERSGEQELEVAALIPAGEQEQIGHITDRGAEGFTQVTIEKVHAPLKVARTRHGELRALLGLRDEARAVLTMEAANVEDTPELDALRAQLAASYRAYADRFGPINRFTERRTGRTNEAGEEILARITPPAVALLGDDPFGPLVLALEHFDEGTGTAAPAGLLSQRQVQPRRPVLGVDTADEALAVALDTVGAVDLAHVAALLGTDEAGARESLGGLVYEVPGEEGVFETRAEYLSGDVREKLDTARAAAAADERFHANVAALEAVLPAPLGADEIEARIGAVWVSPRIHEQFLRHIIKDPSARVDRISGANWDVKASRHVFAARNDWGTERMAAGDIFKNLAEQRRVQVTDPDPTDPEGNRRVVNATETTAAQEKAALMQERFSEWVWEDPARAAGLVDEYNRRFNSIVLRDYTVEGERLSFPGLVKDFTPRPHQRAAVARMLSEPSVGLFHEVGAGKTAEMVMGAMELRRLGMARKPVVVVPNHMLEQFTREWLQLYPQAQILAASSADLKGEKRRVFVARAAASDWDGIIMTRTAFERIELSPESKNAYNLSEIGRQRAELEAANERAAASGADTMSIKRMEARLQAKEEKLKEKMDRVTDPGITFEQTGIDYLVVDELHDFKNLSTPSNIQDAAIDPGSGRATDLHMKVEYLRAKHGDRVMTGATATPIANSVTEMYVMQRYLGPELLERAGIHDFDSWAATFGQVVTEMELSVAGGDNFKLKERFAKFQNVPELLKMFHTFADVKTAEDLQLPTPELVQRDDGARLPRMVPVEASAELQDYIEDIGRRAEAIQARLVDRHEDNMLKVSSDGRKAALDMRLVDPELGSVVSENKVSVTADLIARVHQEHQDDVFLDPASGEEHPTRGALQIVFCDQSTPSTEKWNVYDELKDQLVQRGIPAEKIRFMHEAKNDAEKGRLFSAARSGDIAVLMGSTQKMGVGTNIQARAVHLVDMDAPWRPADIAQRHGRIIRQGNQNPEVAISQVVTKGSFDTFMWQTLERKSKFIDQIMRGRLDVREIEDVGDNTLSFAEVKAISSGNPLILEKSKADQELARLERLNRAWHRNQSSLVFRKDAALSRAEALERELPVLRAAAQRTTDELGGEKFRMTIDGATVEKRTEAAEAWQRWAGVHATARPPRAGEVDLGVAARIGGHDIRVVQRSGNLADLSASPVELRIDDAPGVAVEVTRATSLNPSVGMIQRLENQVLKLPEEVTKRETRLAAAHQEVADARAALDVPFKHQEALDAARWEVERIDRAMRGEETPQPTLDPELEALKKRMRINFPGAPTAGRGTPGSGTSTASRSPETARTSYDQRPTEEGLGL</sequence>
<keyword evidence="4" id="KW-0378">Hydrolase</keyword>
<reference evidence="4 5" key="1">
    <citation type="submission" date="2019-12" db="EMBL/GenBank/DDBJ databases">
        <authorList>
            <person name="Shi Y."/>
        </authorList>
    </citation>
    <scope>NUCLEOTIDE SEQUENCE [LARGE SCALE GENOMIC DNA]</scope>
    <source>
        <strain evidence="4 5">JCM 17929</strain>
    </source>
</reference>
<feature type="compositionally biased region" description="Low complexity" evidence="2">
    <location>
        <begin position="1817"/>
        <end position="1838"/>
    </location>
</feature>
<keyword evidence="4" id="KW-0547">Nucleotide-binding</keyword>
<dbReference type="GO" id="GO:0004386">
    <property type="term" value="F:helicase activity"/>
    <property type="evidence" value="ECO:0007669"/>
    <property type="project" value="UniProtKB-KW"/>
</dbReference>
<organism evidence="4 5">
    <name type="scientific">Kocuria sediminis</name>
    <dbReference type="NCBI Taxonomy" id="1038857"/>
    <lineage>
        <taxon>Bacteria</taxon>
        <taxon>Bacillati</taxon>
        <taxon>Actinomycetota</taxon>
        <taxon>Actinomycetes</taxon>
        <taxon>Micrococcales</taxon>
        <taxon>Micrococcaceae</taxon>
        <taxon>Kocuria</taxon>
    </lineage>
</organism>
<feature type="region of interest" description="Disordered" evidence="2">
    <location>
        <begin position="35"/>
        <end position="176"/>
    </location>
</feature>
<feature type="coiled-coil region" evidence="1">
    <location>
        <begin position="1577"/>
        <end position="1632"/>
    </location>
</feature>
<accession>A0A6N8GNM0</accession>
<feature type="compositionally biased region" description="Basic and acidic residues" evidence="2">
    <location>
        <begin position="35"/>
        <end position="46"/>
    </location>
</feature>
<feature type="domain" description="Helicase C-terminal" evidence="3">
    <location>
        <begin position="1382"/>
        <end position="1559"/>
    </location>
</feature>
<evidence type="ECO:0000259" key="3">
    <source>
        <dbReference type="PROSITE" id="PS51194"/>
    </source>
</evidence>
<dbReference type="InterPro" id="IPR014001">
    <property type="entry name" value="Helicase_ATP-bd"/>
</dbReference>
<evidence type="ECO:0000313" key="5">
    <source>
        <dbReference type="Proteomes" id="UP000436989"/>
    </source>
</evidence>
<feature type="compositionally biased region" description="Basic and acidic residues" evidence="2">
    <location>
        <begin position="92"/>
        <end position="110"/>
    </location>
</feature>
<keyword evidence="5" id="KW-1185">Reference proteome</keyword>